<dbReference type="InterPro" id="IPR011701">
    <property type="entry name" value="MFS"/>
</dbReference>
<dbReference type="PANTHER" id="PTHR43791:SF103">
    <property type="entry name" value="MAJOR FACILITATOR SUPERFAMILY (MFS) PROFILE DOMAIN-CONTAINING PROTEIN-RELATED"/>
    <property type="match status" value="1"/>
</dbReference>
<organism evidence="8 9">
    <name type="scientific">Apiospora saccharicola</name>
    <dbReference type="NCBI Taxonomy" id="335842"/>
    <lineage>
        <taxon>Eukaryota</taxon>
        <taxon>Fungi</taxon>
        <taxon>Dikarya</taxon>
        <taxon>Ascomycota</taxon>
        <taxon>Pezizomycotina</taxon>
        <taxon>Sordariomycetes</taxon>
        <taxon>Xylariomycetidae</taxon>
        <taxon>Amphisphaeriales</taxon>
        <taxon>Apiosporaceae</taxon>
        <taxon>Apiospora</taxon>
    </lineage>
</organism>
<feature type="compositionally biased region" description="Basic and acidic residues" evidence="6">
    <location>
        <begin position="1"/>
        <end position="10"/>
    </location>
</feature>
<protein>
    <submittedName>
        <fullName evidence="8">Uncharacterized protein</fullName>
    </submittedName>
</protein>
<evidence type="ECO:0000313" key="9">
    <source>
        <dbReference type="Proteomes" id="UP001446871"/>
    </source>
</evidence>
<feature type="transmembrane region" description="Helical" evidence="7">
    <location>
        <begin position="185"/>
        <end position="205"/>
    </location>
</feature>
<reference evidence="8 9" key="1">
    <citation type="submission" date="2023-01" db="EMBL/GenBank/DDBJ databases">
        <title>Analysis of 21 Apiospora genomes using comparative genomics revels a genus with tremendous synthesis potential of carbohydrate active enzymes and secondary metabolites.</title>
        <authorList>
            <person name="Sorensen T."/>
        </authorList>
    </citation>
    <scope>NUCLEOTIDE SEQUENCE [LARGE SCALE GENOMIC DNA]</scope>
    <source>
        <strain evidence="8 9">CBS 83171</strain>
    </source>
</reference>
<evidence type="ECO:0000256" key="2">
    <source>
        <dbReference type="ARBA" id="ARBA00022448"/>
    </source>
</evidence>
<feature type="transmembrane region" description="Helical" evidence="7">
    <location>
        <begin position="412"/>
        <end position="432"/>
    </location>
</feature>
<keyword evidence="4 7" id="KW-1133">Transmembrane helix</keyword>
<name>A0ABR1VBF4_9PEZI</name>
<feature type="transmembrane region" description="Helical" evidence="7">
    <location>
        <begin position="377"/>
        <end position="400"/>
    </location>
</feature>
<dbReference type="Pfam" id="PF07690">
    <property type="entry name" value="MFS_1"/>
    <property type="match status" value="1"/>
</dbReference>
<feature type="transmembrane region" description="Helical" evidence="7">
    <location>
        <begin position="323"/>
        <end position="345"/>
    </location>
</feature>
<dbReference type="InterPro" id="IPR036259">
    <property type="entry name" value="MFS_trans_sf"/>
</dbReference>
<dbReference type="SUPFAM" id="SSF103473">
    <property type="entry name" value="MFS general substrate transporter"/>
    <property type="match status" value="1"/>
</dbReference>
<comment type="subcellular location">
    <subcellularLocation>
        <location evidence="1">Membrane</location>
        <topology evidence="1">Multi-pass membrane protein</topology>
    </subcellularLocation>
</comment>
<sequence>MDVQSDDKLKGNGGLTAFPAPAQPPIEEKGQILDVAAAYTPEEEKRVLRKIDCTILPMMCVVFLLQYLDKQSLSYASVFGLITDLNMTSTQYSWCSSIFYVGQLVAEYPFIYLMSRLHLTKFVGATISHQRHLGHHLHVPRRPQNFAGFAAVRFLLGFAEGAVSPSFVTMTAIWYRKDEHATRTALWVSMNGVAQTLGCLLMYGIGRTSHAGSLQPWRALFLVCGALTAAAGVLFYLLMPGGPEDCWFLGPREKEVLSLRMARDREGGDKTSFSVPQLREALLDPKAWFVFAFGVLVTMQSPVLTFASLVINTIGYDKFQTMLYTAPSGAAQVLLLWIGVAGCWLFPNNRTLVVLALIIPPFIGNVLLLKLSLDSGWGMIVSSWLASCITAVMSPLLSLAASNVKGNTKRSVVNAMFFIGYCAGCIGSPQLWTEKPRYFNGVVTGMVTWCLLFVVVFCYRLVCVRENAARDKAQAQAQEAISEGAGETTLDEHGAFRTDCTDKEDKKFRYSW</sequence>
<feature type="transmembrane region" description="Helical" evidence="7">
    <location>
        <begin position="438"/>
        <end position="462"/>
    </location>
</feature>
<keyword evidence="5 7" id="KW-0472">Membrane</keyword>
<feature type="transmembrane region" description="Helical" evidence="7">
    <location>
        <begin position="146"/>
        <end position="173"/>
    </location>
</feature>
<feature type="transmembrane region" description="Helical" evidence="7">
    <location>
        <begin position="287"/>
        <end position="311"/>
    </location>
</feature>
<keyword evidence="2" id="KW-0813">Transport</keyword>
<evidence type="ECO:0000256" key="3">
    <source>
        <dbReference type="ARBA" id="ARBA00022692"/>
    </source>
</evidence>
<gene>
    <name evidence="8" type="ORF">PG996_007657</name>
</gene>
<comment type="caution">
    <text evidence="8">The sequence shown here is derived from an EMBL/GenBank/DDBJ whole genome shotgun (WGS) entry which is preliminary data.</text>
</comment>
<dbReference type="PANTHER" id="PTHR43791">
    <property type="entry name" value="PERMEASE-RELATED"/>
    <property type="match status" value="1"/>
</dbReference>
<dbReference type="Proteomes" id="UP001446871">
    <property type="component" value="Unassembled WGS sequence"/>
</dbReference>
<evidence type="ECO:0000256" key="4">
    <source>
        <dbReference type="ARBA" id="ARBA00022989"/>
    </source>
</evidence>
<evidence type="ECO:0000256" key="7">
    <source>
        <dbReference type="SAM" id="Phobius"/>
    </source>
</evidence>
<dbReference type="Gene3D" id="1.20.1250.20">
    <property type="entry name" value="MFS general substrate transporter like domains"/>
    <property type="match status" value="1"/>
</dbReference>
<keyword evidence="3 7" id="KW-0812">Transmembrane</keyword>
<evidence type="ECO:0000256" key="6">
    <source>
        <dbReference type="SAM" id="MobiDB-lite"/>
    </source>
</evidence>
<feature type="transmembrane region" description="Helical" evidence="7">
    <location>
        <begin position="352"/>
        <end position="371"/>
    </location>
</feature>
<dbReference type="EMBL" id="JAQQWM010000004">
    <property type="protein sequence ID" value="KAK8068545.1"/>
    <property type="molecule type" value="Genomic_DNA"/>
</dbReference>
<keyword evidence="9" id="KW-1185">Reference proteome</keyword>
<accession>A0ABR1VBF4</accession>
<evidence type="ECO:0000256" key="1">
    <source>
        <dbReference type="ARBA" id="ARBA00004141"/>
    </source>
</evidence>
<proteinExistence type="predicted"/>
<feature type="transmembrane region" description="Helical" evidence="7">
    <location>
        <begin position="217"/>
        <end position="238"/>
    </location>
</feature>
<evidence type="ECO:0000313" key="8">
    <source>
        <dbReference type="EMBL" id="KAK8068545.1"/>
    </source>
</evidence>
<evidence type="ECO:0000256" key="5">
    <source>
        <dbReference type="ARBA" id="ARBA00023136"/>
    </source>
</evidence>
<feature type="region of interest" description="Disordered" evidence="6">
    <location>
        <begin position="1"/>
        <end position="23"/>
    </location>
</feature>